<evidence type="ECO:0000259" key="10">
    <source>
        <dbReference type="Pfam" id="PF08323"/>
    </source>
</evidence>
<keyword evidence="5 8" id="KW-0328">Glycosyltransferase</keyword>
<comment type="catalytic activity">
    <reaction evidence="1 8">
        <text>[(1-&gt;4)-alpha-D-glucosyl](n) + ADP-alpha-D-glucose = [(1-&gt;4)-alpha-D-glucosyl](n+1) + ADP + H(+)</text>
        <dbReference type="Rhea" id="RHEA:18189"/>
        <dbReference type="Rhea" id="RHEA-COMP:9584"/>
        <dbReference type="Rhea" id="RHEA-COMP:9587"/>
        <dbReference type="ChEBI" id="CHEBI:15378"/>
        <dbReference type="ChEBI" id="CHEBI:15444"/>
        <dbReference type="ChEBI" id="CHEBI:57498"/>
        <dbReference type="ChEBI" id="CHEBI:456216"/>
        <dbReference type="EC" id="2.4.1.21"/>
    </reaction>
</comment>
<keyword evidence="7 8" id="KW-0320">Glycogen biosynthesis</keyword>
<dbReference type="InterPro" id="IPR001296">
    <property type="entry name" value="Glyco_trans_1"/>
</dbReference>
<accession>A0A285ZNZ2</accession>
<evidence type="ECO:0000256" key="5">
    <source>
        <dbReference type="ARBA" id="ARBA00022676"/>
    </source>
</evidence>
<dbReference type="Pfam" id="PF00534">
    <property type="entry name" value="Glycos_transf_1"/>
    <property type="match status" value="1"/>
</dbReference>
<evidence type="ECO:0000256" key="8">
    <source>
        <dbReference type="HAMAP-Rule" id="MF_00484"/>
    </source>
</evidence>
<comment type="similarity">
    <text evidence="4 8">Belongs to the glycosyltransferase 1 family. Bacterial/plant glycogen synthase subfamily.</text>
</comment>
<dbReference type="UniPathway" id="UPA00164"/>
<dbReference type="SUPFAM" id="SSF53756">
    <property type="entry name" value="UDP-Glycosyltransferase/glycogen phosphorylase"/>
    <property type="match status" value="1"/>
</dbReference>
<dbReference type="Pfam" id="PF08323">
    <property type="entry name" value="Glyco_transf_5"/>
    <property type="match status" value="1"/>
</dbReference>
<dbReference type="InterPro" id="IPR013534">
    <property type="entry name" value="Starch_synth_cat_dom"/>
</dbReference>
<dbReference type="AlphaFoldDB" id="A0A285ZNZ2"/>
<dbReference type="CDD" id="cd03791">
    <property type="entry name" value="GT5_Glycogen_synthase_DULL1-like"/>
    <property type="match status" value="1"/>
</dbReference>
<evidence type="ECO:0000256" key="1">
    <source>
        <dbReference type="ARBA" id="ARBA00001478"/>
    </source>
</evidence>
<evidence type="ECO:0000256" key="4">
    <source>
        <dbReference type="ARBA" id="ARBA00010281"/>
    </source>
</evidence>
<proteinExistence type="inferred from homology"/>
<dbReference type="GO" id="GO:0009011">
    <property type="term" value="F:alpha-1,4-glucan glucosyltransferase (ADP-glucose donor) activity"/>
    <property type="evidence" value="ECO:0007669"/>
    <property type="project" value="UniProtKB-UniRule"/>
</dbReference>
<comment type="function">
    <text evidence="2 8">Synthesizes alpha-1,4-glucan chains using ADP-glucose.</text>
</comment>
<sequence length="485" mass="55082">MLNHLPNLKQFLSEYYFMEIIHLSAECYPVAKVGGLGDVVGALPKYQNKLGHVAKVVMPAYNSKFLYENEFETVYDGWVKVASTNYQARILREKTNKLGFDIFLVHIAGLFDREGVYGYSDDTERFIAFQIAALDWIAQWEHRPDVVHVHDHHTGLIPFMLGNCNQYRHLSQIPTVLTIHNAQYQGQFGWDKLHYFPPFDLINTNKLDWDNAINPLASAIKCAWRVTTVSPSYLEEISHVANGLEGLLSQERGKSIGVLNGIDTEVWNPQKDKMIVKGFNARTIESGKKANKEELCRVFNLDSTKPLFTFIGRLVGEKGADLLPDIFYNALAQSDGEINILVLGSGDSHVEDRLNEITHHYAGRYNAYIGYNEALSHQIYAGADFLLMPSRVEPCGLNQMYALRYGTIPIVRRIGGLKDTVIDIGDGGFGICHDQTSVWDVGHAIGRAYELYLDQDKVKEIRRYMMSIDHSWDNSAQQYIDIYQM</sequence>
<dbReference type="NCBIfam" id="TIGR02095">
    <property type="entry name" value="glgA"/>
    <property type="match status" value="1"/>
</dbReference>
<reference evidence="12" key="1">
    <citation type="submission" date="2017-09" db="EMBL/GenBank/DDBJ databases">
        <authorList>
            <person name="Varghese N."/>
            <person name="Submissions S."/>
        </authorList>
    </citation>
    <scope>NUCLEOTIDE SEQUENCE [LARGE SCALE GENOMIC DNA]</scope>
    <source>
        <strain evidence="12">CGMCC 1.12803</strain>
    </source>
</reference>
<dbReference type="HAMAP" id="MF_00484">
    <property type="entry name" value="Glycogen_synth"/>
    <property type="match status" value="1"/>
</dbReference>
<gene>
    <name evidence="8" type="primary">glgA</name>
    <name evidence="11" type="ORF">SAMN06297358_0118</name>
</gene>
<evidence type="ECO:0000313" key="11">
    <source>
        <dbReference type="EMBL" id="SOD11376.1"/>
    </source>
</evidence>
<comment type="pathway">
    <text evidence="3 8">Glycan biosynthesis; glycogen biosynthesis.</text>
</comment>
<evidence type="ECO:0000256" key="6">
    <source>
        <dbReference type="ARBA" id="ARBA00022679"/>
    </source>
</evidence>
<evidence type="ECO:0000256" key="2">
    <source>
        <dbReference type="ARBA" id="ARBA00002764"/>
    </source>
</evidence>
<dbReference type="PANTHER" id="PTHR45825:SF11">
    <property type="entry name" value="ALPHA AMYLASE DOMAIN-CONTAINING PROTEIN"/>
    <property type="match status" value="1"/>
</dbReference>
<organism evidence="11 12">
    <name type="scientific">Pedobacter xixiisoli</name>
    <dbReference type="NCBI Taxonomy" id="1476464"/>
    <lineage>
        <taxon>Bacteria</taxon>
        <taxon>Pseudomonadati</taxon>
        <taxon>Bacteroidota</taxon>
        <taxon>Sphingobacteriia</taxon>
        <taxon>Sphingobacteriales</taxon>
        <taxon>Sphingobacteriaceae</taxon>
        <taxon>Pedobacter</taxon>
    </lineage>
</organism>
<dbReference type="InterPro" id="IPR011835">
    <property type="entry name" value="GS/SS"/>
</dbReference>
<protein>
    <recommendedName>
        <fullName evidence="8">Glycogen synthase</fullName>
        <ecNumber evidence="8">2.4.1.21</ecNumber>
    </recommendedName>
    <alternativeName>
        <fullName evidence="8">Starch [bacterial glycogen] synthase</fullName>
    </alternativeName>
</protein>
<dbReference type="GO" id="GO:0005978">
    <property type="term" value="P:glycogen biosynthetic process"/>
    <property type="evidence" value="ECO:0007669"/>
    <property type="project" value="UniProtKB-UniRule"/>
</dbReference>
<evidence type="ECO:0000256" key="7">
    <source>
        <dbReference type="ARBA" id="ARBA00023056"/>
    </source>
</evidence>
<evidence type="ECO:0000259" key="9">
    <source>
        <dbReference type="Pfam" id="PF00534"/>
    </source>
</evidence>
<evidence type="ECO:0000256" key="3">
    <source>
        <dbReference type="ARBA" id="ARBA00004964"/>
    </source>
</evidence>
<keyword evidence="6 8" id="KW-0808">Transferase</keyword>
<feature type="binding site" evidence="8">
    <location>
        <position position="32"/>
    </location>
    <ligand>
        <name>ADP-alpha-D-glucose</name>
        <dbReference type="ChEBI" id="CHEBI:57498"/>
    </ligand>
</feature>
<dbReference type="EMBL" id="OCMT01000001">
    <property type="protein sequence ID" value="SOD11376.1"/>
    <property type="molecule type" value="Genomic_DNA"/>
</dbReference>
<feature type="domain" description="Starch synthase catalytic" evidence="10">
    <location>
        <begin position="20"/>
        <end position="249"/>
    </location>
</feature>
<name>A0A285ZNZ2_9SPHI</name>
<dbReference type="Gene3D" id="3.40.50.2000">
    <property type="entry name" value="Glycogen Phosphorylase B"/>
    <property type="match status" value="2"/>
</dbReference>
<dbReference type="Proteomes" id="UP000219281">
    <property type="component" value="Unassembled WGS sequence"/>
</dbReference>
<keyword evidence="12" id="KW-1185">Reference proteome</keyword>
<dbReference type="PANTHER" id="PTHR45825">
    <property type="entry name" value="GRANULE-BOUND STARCH SYNTHASE 1, CHLOROPLASTIC/AMYLOPLASTIC"/>
    <property type="match status" value="1"/>
</dbReference>
<dbReference type="GO" id="GO:0004373">
    <property type="term" value="F:alpha-1,4-glucan glucosyltransferase (UDP-glucose donor) activity"/>
    <property type="evidence" value="ECO:0007669"/>
    <property type="project" value="InterPro"/>
</dbReference>
<evidence type="ECO:0000313" key="12">
    <source>
        <dbReference type="Proteomes" id="UP000219281"/>
    </source>
</evidence>
<feature type="domain" description="Glycosyl transferase family 1" evidence="9">
    <location>
        <begin position="292"/>
        <end position="427"/>
    </location>
</feature>
<dbReference type="EC" id="2.4.1.21" evidence="8"/>